<keyword evidence="11" id="KW-1185">Reference proteome</keyword>
<dbReference type="GO" id="GO:0003755">
    <property type="term" value="F:peptidyl-prolyl cis-trans isomerase activity"/>
    <property type="evidence" value="ECO:0007669"/>
    <property type="project" value="UniProtKB-KW"/>
</dbReference>
<evidence type="ECO:0000256" key="6">
    <source>
        <dbReference type="ARBA" id="ARBA00030642"/>
    </source>
</evidence>
<comment type="caution">
    <text evidence="10">The sequence shown here is derived from an EMBL/GenBank/DDBJ whole genome shotgun (WGS) entry which is preliminary data.</text>
</comment>
<dbReference type="SUPFAM" id="SSF54534">
    <property type="entry name" value="FKBP-like"/>
    <property type="match status" value="1"/>
</dbReference>
<evidence type="ECO:0000256" key="3">
    <source>
        <dbReference type="ARBA" id="ARBA00013194"/>
    </source>
</evidence>
<dbReference type="OrthoDB" id="196786at2"/>
<evidence type="ECO:0000256" key="4">
    <source>
        <dbReference type="ARBA" id="ARBA00018370"/>
    </source>
</evidence>
<dbReference type="EC" id="5.2.1.8" evidence="3"/>
<accession>A0A059G3E2</accession>
<dbReference type="InterPro" id="IPR023058">
    <property type="entry name" value="PPIase_PpiC_CS"/>
</dbReference>
<comment type="catalytic activity">
    <reaction evidence="1">
        <text>[protein]-peptidylproline (omega=180) = [protein]-peptidylproline (omega=0)</text>
        <dbReference type="Rhea" id="RHEA:16237"/>
        <dbReference type="Rhea" id="RHEA-COMP:10747"/>
        <dbReference type="Rhea" id="RHEA-COMP:10748"/>
        <dbReference type="ChEBI" id="CHEBI:83833"/>
        <dbReference type="ChEBI" id="CHEBI:83834"/>
        <dbReference type="EC" id="5.2.1.8"/>
    </reaction>
</comment>
<dbReference type="InterPro" id="IPR000297">
    <property type="entry name" value="PPIase_PpiC"/>
</dbReference>
<evidence type="ECO:0000313" key="10">
    <source>
        <dbReference type="EMBL" id="KDA00983.1"/>
    </source>
</evidence>
<dbReference type="Pfam" id="PF00639">
    <property type="entry name" value="Rotamase"/>
    <property type="match status" value="1"/>
</dbReference>
<evidence type="ECO:0000256" key="7">
    <source>
        <dbReference type="ARBA" id="ARBA00031484"/>
    </source>
</evidence>
<dbReference type="PROSITE" id="PS01096">
    <property type="entry name" value="PPIC_PPIASE_1"/>
    <property type="match status" value="1"/>
</dbReference>
<evidence type="ECO:0000259" key="9">
    <source>
        <dbReference type="PROSITE" id="PS50198"/>
    </source>
</evidence>
<feature type="domain" description="PpiC" evidence="9">
    <location>
        <begin position="109"/>
        <end position="211"/>
    </location>
</feature>
<dbReference type="Gene3D" id="3.10.50.40">
    <property type="match status" value="1"/>
</dbReference>
<dbReference type="EMBL" id="ARYL01000040">
    <property type="protein sequence ID" value="KDA00983.1"/>
    <property type="molecule type" value="Genomic_DNA"/>
</dbReference>
<proteinExistence type="inferred from homology"/>
<dbReference type="PROSITE" id="PS50198">
    <property type="entry name" value="PPIC_PPIASE_2"/>
    <property type="match status" value="1"/>
</dbReference>
<evidence type="ECO:0000256" key="8">
    <source>
        <dbReference type="PROSITE-ProRule" id="PRU00278"/>
    </source>
</evidence>
<protein>
    <recommendedName>
        <fullName evidence="4">Parvulin-like PPIase</fullName>
        <ecNumber evidence="3">5.2.1.8</ecNumber>
    </recommendedName>
    <alternativeName>
        <fullName evidence="6">Peptidyl-prolyl cis-trans isomerase plp</fullName>
    </alternativeName>
    <alternativeName>
        <fullName evidence="7">Rotamase plp</fullName>
    </alternativeName>
</protein>
<dbReference type="eggNOG" id="COG0760">
    <property type="taxonomic scope" value="Bacteria"/>
</dbReference>
<organism evidence="10 11">
    <name type="scientific">Hyphomonas oceanitis SCH89</name>
    <dbReference type="NCBI Taxonomy" id="1280953"/>
    <lineage>
        <taxon>Bacteria</taxon>
        <taxon>Pseudomonadati</taxon>
        <taxon>Pseudomonadota</taxon>
        <taxon>Alphaproteobacteria</taxon>
        <taxon>Hyphomonadales</taxon>
        <taxon>Hyphomonadaceae</taxon>
        <taxon>Hyphomonas</taxon>
    </lineage>
</organism>
<dbReference type="InterPro" id="IPR046357">
    <property type="entry name" value="PPIase_dom_sf"/>
</dbReference>
<evidence type="ECO:0000256" key="2">
    <source>
        <dbReference type="ARBA" id="ARBA00007656"/>
    </source>
</evidence>
<evidence type="ECO:0000256" key="1">
    <source>
        <dbReference type="ARBA" id="ARBA00000971"/>
    </source>
</evidence>
<gene>
    <name evidence="10" type="ORF">HOC_17796</name>
</gene>
<dbReference type="PANTHER" id="PTHR47245:SF2">
    <property type="entry name" value="PEPTIDYL-PROLYL CIS-TRANS ISOMERASE HP_0175-RELATED"/>
    <property type="match status" value="1"/>
</dbReference>
<dbReference type="AlphaFoldDB" id="A0A059G3E2"/>
<evidence type="ECO:0000313" key="11">
    <source>
        <dbReference type="Proteomes" id="UP000024942"/>
    </source>
</evidence>
<keyword evidence="5 8" id="KW-0697">Rotamase</keyword>
<comment type="similarity">
    <text evidence="2">Belongs to the PpiC/parvulin rotamase family.</text>
</comment>
<dbReference type="Proteomes" id="UP000024942">
    <property type="component" value="Unassembled WGS sequence"/>
</dbReference>
<dbReference type="RefSeq" id="WP_051625058.1">
    <property type="nucleotide sequence ID" value="NZ_ARYL01000040.1"/>
</dbReference>
<dbReference type="PATRIC" id="fig|1280953.3.peg.3562"/>
<dbReference type="STRING" id="1280953.HOC_17796"/>
<sequence length="390" mass="42057">MANTATAIFHGVEVPETLLAAEMQNHQAASLSDARVRAGRALAAKAVLLDRARQLGIAAQPELNADGLEETQEEALIRELLSQEVEAEAPPADAVRRIYEDQPNGFRTPPLLEASHILVAPDERDDIAATNARARADELLAVLARQPDRFAGLARTVSACPSGSDGGTLGQLRPGDVLPPIWQALLALEPGEFADEPVRTEHGWHVLRLDHRVDGRRLPFEHVAAHIEMQLEARAWTLAAARYVDALLKRSSATPPDLGISVLGTLETDETPVTRVYAVLGDVFANPQGALLALKPDVLKVIDAEAARRRCAPASVLSDAINSFLTEAKDEAWTQVISRLRDSASPLPDCLETMIRNQFPQVKATRTLILTRRGGGSDSVEKGQPDGTGL</sequence>
<dbReference type="InterPro" id="IPR050245">
    <property type="entry name" value="PrsA_foldase"/>
</dbReference>
<keyword evidence="8 10" id="KW-0413">Isomerase</keyword>
<name>A0A059G3E2_9PROT</name>
<reference evidence="10 11" key="1">
    <citation type="journal article" date="2014" name="Antonie Van Leeuwenhoek">
        <title>Hyphomonas beringensis sp. nov. and Hyphomonas chukchiensis sp. nov., isolated from surface seawater of the Bering Sea and Chukchi Sea.</title>
        <authorList>
            <person name="Li C."/>
            <person name="Lai Q."/>
            <person name="Li G."/>
            <person name="Dong C."/>
            <person name="Wang J."/>
            <person name="Liao Y."/>
            <person name="Shao Z."/>
        </authorList>
    </citation>
    <scope>NUCLEOTIDE SEQUENCE [LARGE SCALE GENOMIC DNA]</scope>
    <source>
        <strain evidence="10 11">SCH89</strain>
    </source>
</reference>
<evidence type="ECO:0000256" key="5">
    <source>
        <dbReference type="ARBA" id="ARBA00023110"/>
    </source>
</evidence>
<dbReference type="PANTHER" id="PTHR47245">
    <property type="entry name" value="PEPTIDYLPROLYL ISOMERASE"/>
    <property type="match status" value="1"/>
</dbReference>